<reference evidence="1 2" key="1">
    <citation type="submission" date="2020-06" db="EMBL/GenBank/DDBJ databases">
        <authorList>
            <person name="Li R."/>
            <person name="Bekaert M."/>
        </authorList>
    </citation>
    <scope>NUCLEOTIDE SEQUENCE [LARGE SCALE GENOMIC DNA]</scope>
    <source>
        <strain evidence="2">wild</strain>
    </source>
</reference>
<protein>
    <recommendedName>
        <fullName evidence="3">TRIM2_3</fullName>
    </recommendedName>
</protein>
<organism evidence="1 2">
    <name type="scientific">Mytilus coruscus</name>
    <name type="common">Sea mussel</name>
    <dbReference type="NCBI Taxonomy" id="42192"/>
    <lineage>
        <taxon>Eukaryota</taxon>
        <taxon>Metazoa</taxon>
        <taxon>Spiralia</taxon>
        <taxon>Lophotrochozoa</taxon>
        <taxon>Mollusca</taxon>
        <taxon>Bivalvia</taxon>
        <taxon>Autobranchia</taxon>
        <taxon>Pteriomorphia</taxon>
        <taxon>Mytilida</taxon>
        <taxon>Mytiloidea</taxon>
        <taxon>Mytilidae</taxon>
        <taxon>Mytilinae</taxon>
        <taxon>Mytilus</taxon>
    </lineage>
</organism>
<dbReference type="AlphaFoldDB" id="A0A6J8AX80"/>
<evidence type="ECO:0008006" key="3">
    <source>
        <dbReference type="Google" id="ProtNLM"/>
    </source>
</evidence>
<gene>
    <name evidence="1" type="ORF">MCOR_12163</name>
</gene>
<proteinExistence type="predicted"/>
<dbReference type="Gene3D" id="2.130.10.10">
    <property type="entry name" value="YVTN repeat-like/Quinoprotein amine dehydrogenase"/>
    <property type="match status" value="1"/>
</dbReference>
<dbReference type="EMBL" id="CACVKT020002094">
    <property type="protein sequence ID" value="CAC5374953.1"/>
    <property type="molecule type" value="Genomic_DNA"/>
</dbReference>
<sequence>MESLFQEVDKRAKKIRKLRNEFSNMTKYATELQTYVGLKQIEKITSQEGNYIEDLKRGSDLKERNLHVTTSPALASILRDVKSFGEISVDTRPCNVKANAGRKDQAQYLVPVPMIDQIKPLISNNLKVPQERNLRIIDCCILQDGNIITLGIDDNNRSNCLMSKNDGTFIRYVMSFDTRPSRICFAKDNTVAVTLYNERQVVIVDADNGKVIRNVAYDNECSGISCDGEVLIISMPIAKNVCVRNLEDKSKHNLKGIHVNYISLFKGDIYSTNLWNNKINCYKFSWELLWSFTHKDIINPMGMALDINGFIYVGCHTSNRIVVVSPDGKLCRTIINHDNGIKAPQSIAIDQDNIKSR</sequence>
<dbReference type="Proteomes" id="UP000507470">
    <property type="component" value="Unassembled WGS sequence"/>
</dbReference>
<name>A0A6J8AX80_MYTCO</name>
<dbReference type="SUPFAM" id="SSF101898">
    <property type="entry name" value="NHL repeat"/>
    <property type="match status" value="1"/>
</dbReference>
<keyword evidence="2" id="KW-1185">Reference proteome</keyword>
<accession>A0A6J8AX80</accession>
<evidence type="ECO:0000313" key="2">
    <source>
        <dbReference type="Proteomes" id="UP000507470"/>
    </source>
</evidence>
<evidence type="ECO:0000313" key="1">
    <source>
        <dbReference type="EMBL" id="CAC5374953.1"/>
    </source>
</evidence>
<dbReference type="OrthoDB" id="6050885at2759"/>
<dbReference type="InterPro" id="IPR015943">
    <property type="entry name" value="WD40/YVTN_repeat-like_dom_sf"/>
</dbReference>
<dbReference type="Gene3D" id="2.40.10.500">
    <property type="match status" value="1"/>
</dbReference>